<keyword evidence="10" id="KW-1185">Reference proteome</keyword>
<evidence type="ECO:0000256" key="6">
    <source>
        <dbReference type="SAM" id="MobiDB-lite"/>
    </source>
</evidence>
<dbReference type="Pfam" id="PF00482">
    <property type="entry name" value="T2SSF"/>
    <property type="match status" value="2"/>
</dbReference>
<reference evidence="9 10" key="1">
    <citation type="journal article" date="2019" name="Int. J. Syst. Evol. Microbiol.">
        <title>The Global Catalogue of Microorganisms (GCM) 10K type strain sequencing project: providing services to taxonomists for standard genome sequencing and annotation.</title>
        <authorList>
            <consortium name="The Broad Institute Genomics Platform"/>
            <consortium name="The Broad Institute Genome Sequencing Center for Infectious Disease"/>
            <person name="Wu L."/>
            <person name="Ma J."/>
        </authorList>
    </citation>
    <scope>NUCLEOTIDE SEQUENCE [LARGE SCALE GENOMIC DNA]</scope>
    <source>
        <strain evidence="9 10">PJ61</strain>
    </source>
</reference>
<evidence type="ECO:0000259" key="8">
    <source>
        <dbReference type="Pfam" id="PF00482"/>
    </source>
</evidence>
<feature type="transmembrane region" description="Helical" evidence="7">
    <location>
        <begin position="590"/>
        <end position="610"/>
    </location>
</feature>
<name>A0ABD5SXU2_9EURY</name>
<feature type="transmembrane region" description="Helical" evidence="7">
    <location>
        <begin position="672"/>
        <end position="689"/>
    </location>
</feature>
<dbReference type="EMBL" id="JBHSWT010000012">
    <property type="protein sequence ID" value="MFC6770041.1"/>
    <property type="molecule type" value="Genomic_DNA"/>
</dbReference>
<dbReference type="Proteomes" id="UP001596274">
    <property type="component" value="Unassembled WGS sequence"/>
</dbReference>
<comment type="caution">
    <text evidence="9">The sequence shown here is derived from an EMBL/GenBank/DDBJ whole genome shotgun (WGS) entry which is preliminary data.</text>
</comment>
<feature type="domain" description="Type II secretion system protein GspF" evidence="8">
    <location>
        <begin position="171"/>
        <end position="296"/>
    </location>
</feature>
<feature type="domain" description="Type II secretion system protein GspF" evidence="8">
    <location>
        <begin position="481"/>
        <end position="606"/>
    </location>
</feature>
<proteinExistence type="predicted"/>
<feature type="transmembrane region" description="Helical" evidence="7">
    <location>
        <begin position="313"/>
        <end position="336"/>
    </location>
</feature>
<dbReference type="InterPro" id="IPR056569">
    <property type="entry name" value="ArlJ-like"/>
</dbReference>
<feature type="transmembrane region" description="Helical" evidence="7">
    <location>
        <begin position="102"/>
        <end position="121"/>
    </location>
</feature>
<evidence type="ECO:0000256" key="7">
    <source>
        <dbReference type="SAM" id="Phobius"/>
    </source>
</evidence>
<evidence type="ECO:0000256" key="1">
    <source>
        <dbReference type="ARBA" id="ARBA00004651"/>
    </source>
</evidence>
<dbReference type="AlphaFoldDB" id="A0ABD5SXU2"/>
<keyword evidence="4 7" id="KW-1133">Transmembrane helix</keyword>
<dbReference type="InterPro" id="IPR018076">
    <property type="entry name" value="T2SS_GspF_dom"/>
</dbReference>
<dbReference type="PANTHER" id="PTHR35402:SF1">
    <property type="entry name" value="TYPE II SECRETION SYSTEM PROTEIN GSPF DOMAIN-CONTAINING PROTEIN"/>
    <property type="match status" value="1"/>
</dbReference>
<protein>
    <submittedName>
        <fullName evidence="9">Type II secretion system F family protein</fullName>
    </submittedName>
</protein>
<keyword evidence="2" id="KW-1003">Cell membrane</keyword>
<accession>A0ABD5SXU2</accession>
<sequence>MSNQQVEAVDGTPASKSAGRNPTRSSDIVREAVNREAEQARSRRGDRGVGGWYERFVEWCDQRWSEHYRDHKDEWETVWAEVDQARFEATGDEYLARARGTVIATTLTLTVVGVIGGGIAGGGVLPAVLGGVLTLVGVGVGSVQVAQKYPRFRAYQRRQQIDRQLPDAVMAMYSLSQSGMGLPEIVSWIATSEEIGEEVSVEFQMITNEIETFGVDLRTAIQETRDATPSEDLRSLLDDMESSLESEQSIGPFLSERAERFNRRRREQTTSYLETINNLSETFLGFVVVGGTALIALLTIVDMNTIGGIIPTAIGAIVYVLIPLAGVAMIVTTRVLSPFTPLRQAPEFELPDPEVTSESVGEMLQDGEDDYTALEKRGLEQLGDGLEAGKDSLGTKLKRAVRLTPEMSLIATVPAVIAYLGVLTVSGLASPTPSGFLSAPVLTTAAVVGVPIGALMIPISVLKKRRQEYHEEIESQLPDVLDRMARITESGQSLSIAIGSVAREDGNRLEQELEGVRKEMEYSTSLSVALKRMSNRVQNQRIARTVRILVESNTATGYVHEVLQNIHQTVKQAADARQTRQVEMEPHIRGLVVGFAVYLVISAFFVGILLPNVEMISELEAQATAAGVTTGGTGVGINTDVYRVLLLHGAIIQSVVYGGLAGELRHGDVFRGSGLILTGVAVSIVTFGVI</sequence>
<feature type="transmembrane region" description="Helical" evidence="7">
    <location>
        <begin position="283"/>
        <end position="301"/>
    </location>
</feature>
<evidence type="ECO:0000256" key="4">
    <source>
        <dbReference type="ARBA" id="ARBA00022989"/>
    </source>
</evidence>
<evidence type="ECO:0000313" key="9">
    <source>
        <dbReference type="EMBL" id="MFC6770041.1"/>
    </source>
</evidence>
<feature type="transmembrane region" description="Helical" evidence="7">
    <location>
        <begin position="127"/>
        <end position="146"/>
    </location>
</feature>
<feature type="compositionally biased region" description="Polar residues" evidence="6">
    <location>
        <begin position="14"/>
        <end position="26"/>
    </location>
</feature>
<organism evidence="9 10">
    <name type="scientific">Halorubrum pallidum</name>
    <dbReference type="NCBI Taxonomy" id="1526114"/>
    <lineage>
        <taxon>Archaea</taxon>
        <taxon>Methanobacteriati</taxon>
        <taxon>Methanobacteriota</taxon>
        <taxon>Stenosarchaea group</taxon>
        <taxon>Halobacteria</taxon>
        <taxon>Halobacteriales</taxon>
        <taxon>Haloferacaceae</taxon>
        <taxon>Halorubrum</taxon>
    </lineage>
</organism>
<feature type="region of interest" description="Disordered" evidence="6">
    <location>
        <begin position="1"/>
        <end position="47"/>
    </location>
</feature>
<dbReference type="InterPro" id="IPR042094">
    <property type="entry name" value="T2SS_GspF_sf"/>
</dbReference>
<feature type="transmembrane region" description="Helical" evidence="7">
    <location>
        <begin position="407"/>
        <end position="429"/>
    </location>
</feature>
<evidence type="ECO:0000256" key="5">
    <source>
        <dbReference type="ARBA" id="ARBA00023136"/>
    </source>
</evidence>
<feature type="compositionally biased region" description="Basic and acidic residues" evidence="6">
    <location>
        <begin position="27"/>
        <end position="47"/>
    </location>
</feature>
<gene>
    <name evidence="9" type="ORF">ACFQDD_00630</name>
</gene>
<evidence type="ECO:0000313" key="10">
    <source>
        <dbReference type="Proteomes" id="UP001596274"/>
    </source>
</evidence>
<keyword evidence="5 7" id="KW-0472">Membrane</keyword>
<dbReference type="PANTHER" id="PTHR35402">
    <property type="entry name" value="INTEGRAL MEMBRANE PROTEIN-RELATED"/>
    <property type="match status" value="1"/>
</dbReference>
<evidence type="ECO:0000256" key="3">
    <source>
        <dbReference type="ARBA" id="ARBA00022692"/>
    </source>
</evidence>
<feature type="transmembrane region" description="Helical" evidence="7">
    <location>
        <begin position="441"/>
        <end position="462"/>
    </location>
</feature>
<comment type="subcellular location">
    <subcellularLocation>
        <location evidence="1">Cell membrane</location>
        <topology evidence="1">Multi-pass membrane protein</topology>
    </subcellularLocation>
</comment>
<evidence type="ECO:0000256" key="2">
    <source>
        <dbReference type="ARBA" id="ARBA00022475"/>
    </source>
</evidence>
<dbReference type="GO" id="GO:0005886">
    <property type="term" value="C:plasma membrane"/>
    <property type="evidence" value="ECO:0007669"/>
    <property type="project" value="UniProtKB-SubCell"/>
</dbReference>
<keyword evidence="3 7" id="KW-0812">Transmembrane</keyword>
<dbReference type="Gene3D" id="1.20.81.30">
    <property type="entry name" value="Type II secretion system (T2SS), domain F"/>
    <property type="match status" value="1"/>
</dbReference>